<gene>
    <name evidence="7" type="ORF">SAMN02745975_01127</name>
</gene>
<dbReference type="AlphaFoldDB" id="A0A1M6FXH2"/>
<dbReference type="InterPro" id="IPR052770">
    <property type="entry name" value="Cobalt_transport_CbiQ"/>
</dbReference>
<dbReference type="PANTHER" id="PTHR43723:SF1">
    <property type="entry name" value="COBALT TRANSPORT PROTEIN CBIQ"/>
    <property type="match status" value="1"/>
</dbReference>
<dbReference type="EMBL" id="FQZV01000012">
    <property type="protein sequence ID" value="SHJ02411.1"/>
    <property type="molecule type" value="Genomic_DNA"/>
</dbReference>
<dbReference type="PANTHER" id="PTHR43723">
    <property type="entry name" value="COBALT TRANSPORT PROTEIN CBIQ"/>
    <property type="match status" value="1"/>
</dbReference>
<reference evidence="8" key="1">
    <citation type="submission" date="2016-11" db="EMBL/GenBank/DDBJ databases">
        <authorList>
            <person name="Varghese N."/>
            <person name="Submissions S."/>
        </authorList>
    </citation>
    <scope>NUCLEOTIDE SEQUENCE [LARGE SCALE GENOMIC DNA]</scope>
    <source>
        <strain evidence="8">DSM 17957</strain>
    </source>
</reference>
<evidence type="ECO:0000256" key="3">
    <source>
        <dbReference type="ARBA" id="ARBA00022692"/>
    </source>
</evidence>
<dbReference type="CDD" id="cd16914">
    <property type="entry name" value="EcfT"/>
    <property type="match status" value="1"/>
</dbReference>
<dbReference type="InterPro" id="IPR012809">
    <property type="entry name" value="ECF_CbiQ"/>
</dbReference>
<dbReference type="GO" id="GO:0006824">
    <property type="term" value="P:cobalt ion transport"/>
    <property type="evidence" value="ECO:0007669"/>
    <property type="project" value="InterPro"/>
</dbReference>
<keyword evidence="3 6" id="KW-0812">Transmembrane</keyword>
<dbReference type="GO" id="GO:0043190">
    <property type="term" value="C:ATP-binding cassette (ABC) transporter complex"/>
    <property type="evidence" value="ECO:0007669"/>
    <property type="project" value="InterPro"/>
</dbReference>
<feature type="transmembrane region" description="Helical" evidence="6">
    <location>
        <begin position="155"/>
        <end position="175"/>
    </location>
</feature>
<evidence type="ECO:0000256" key="1">
    <source>
        <dbReference type="ARBA" id="ARBA00004651"/>
    </source>
</evidence>
<feature type="transmembrane region" description="Helical" evidence="6">
    <location>
        <begin position="68"/>
        <end position="92"/>
    </location>
</feature>
<evidence type="ECO:0000256" key="5">
    <source>
        <dbReference type="ARBA" id="ARBA00023136"/>
    </source>
</evidence>
<evidence type="ECO:0000256" key="4">
    <source>
        <dbReference type="ARBA" id="ARBA00022989"/>
    </source>
</evidence>
<feature type="transmembrane region" description="Helical" evidence="6">
    <location>
        <begin position="237"/>
        <end position="254"/>
    </location>
</feature>
<organism evidence="7 8">
    <name type="scientific">Geosporobacter subterraneus DSM 17957</name>
    <dbReference type="NCBI Taxonomy" id="1121919"/>
    <lineage>
        <taxon>Bacteria</taxon>
        <taxon>Bacillati</taxon>
        <taxon>Bacillota</taxon>
        <taxon>Clostridia</taxon>
        <taxon>Peptostreptococcales</taxon>
        <taxon>Thermotaleaceae</taxon>
        <taxon>Geosporobacter</taxon>
    </lineage>
</organism>
<keyword evidence="2" id="KW-1003">Cell membrane</keyword>
<sequence length="255" mass="29334">MISIDHYAYINRLKHIHPLEKFALSIGTLMVCMFFKTWLLHFLVIAFMSFLILVYAGIPWKAYLKLMLVPFTFLAVGVLGIALTITNTPSIITIGFPVGKWMLGVEKAGIDQALVTFSRAYASVTCLYFLALTTPMVDVIWILKQMRIPRVLTEMMTIIYRFIFVLLETASMMYLSQECRLGYISISRSYYSLGQLISNLFIKSFQRSHELFTALSTRGYSGDIEVLEEEYIYCTKNIRWIIIAEMFFIGLAILL</sequence>
<keyword evidence="5 6" id="KW-0472">Membrane</keyword>
<feature type="transmembrane region" description="Helical" evidence="6">
    <location>
        <begin position="38"/>
        <end position="56"/>
    </location>
</feature>
<comment type="subcellular location">
    <subcellularLocation>
        <location evidence="1">Cell membrane</location>
        <topology evidence="1">Multi-pass membrane protein</topology>
    </subcellularLocation>
</comment>
<evidence type="ECO:0000313" key="7">
    <source>
        <dbReference type="EMBL" id="SHJ02411.1"/>
    </source>
</evidence>
<dbReference type="OrthoDB" id="9815246at2"/>
<dbReference type="Pfam" id="PF02361">
    <property type="entry name" value="CbiQ"/>
    <property type="match status" value="1"/>
</dbReference>
<feature type="transmembrane region" description="Helical" evidence="6">
    <location>
        <begin position="120"/>
        <end position="143"/>
    </location>
</feature>
<evidence type="ECO:0000256" key="6">
    <source>
        <dbReference type="SAM" id="Phobius"/>
    </source>
</evidence>
<name>A0A1M6FXH2_9FIRM</name>
<dbReference type="Proteomes" id="UP000184536">
    <property type="component" value="Unassembled WGS sequence"/>
</dbReference>
<dbReference type="RefSeq" id="WP_110940377.1">
    <property type="nucleotide sequence ID" value="NZ_FQZV01000012.1"/>
</dbReference>
<keyword evidence="4 6" id="KW-1133">Transmembrane helix</keyword>
<accession>A0A1M6FXH2</accession>
<proteinExistence type="predicted"/>
<evidence type="ECO:0000313" key="8">
    <source>
        <dbReference type="Proteomes" id="UP000184536"/>
    </source>
</evidence>
<dbReference type="STRING" id="1121919.SAMN02745975_01127"/>
<dbReference type="NCBIfam" id="TIGR02454">
    <property type="entry name" value="ECF_T_CbiQ"/>
    <property type="match status" value="1"/>
</dbReference>
<dbReference type="InterPro" id="IPR003339">
    <property type="entry name" value="ABC/ECF_trnsptr_transmembrane"/>
</dbReference>
<keyword evidence="8" id="KW-1185">Reference proteome</keyword>
<evidence type="ECO:0000256" key="2">
    <source>
        <dbReference type="ARBA" id="ARBA00022475"/>
    </source>
</evidence>
<protein>
    <submittedName>
        <fullName evidence="7">Cobalt/nickel transport system permease protein</fullName>
    </submittedName>
</protein>